<protein>
    <recommendedName>
        <fullName evidence="1">VWFA domain-containing protein</fullName>
    </recommendedName>
</protein>
<dbReference type="SUPFAM" id="SSF53300">
    <property type="entry name" value="vWA-like"/>
    <property type="match status" value="1"/>
</dbReference>
<dbReference type="PhylomeDB" id="A0A0K6S997"/>
<sequence length="159" mass="16732">MEKSWMGSVTNTAMAVAHAMNLLVEGGRAAEGAKQTIMIFSDGYPCCSHGARQMTEYAINDAIGAGIRVIMVPLGNADTSFIGYLNSLSSTDSTIPISTFDEFVEEETIAKLIEKTCDDIVMKPVGYKANVVIKDDASGTVTATHSSNAASISGTPAPF</sequence>
<dbReference type="EMBL" id="CDMZ01003320">
    <property type="protein sequence ID" value="CUC10253.1"/>
    <property type="molecule type" value="Genomic_DNA"/>
</dbReference>
<dbReference type="PROSITE" id="PS50234">
    <property type="entry name" value="VWFA"/>
    <property type="match status" value="1"/>
</dbReference>
<evidence type="ECO:0000313" key="2">
    <source>
        <dbReference type="EMBL" id="CUC10253.1"/>
    </source>
</evidence>
<accession>A0A0K6S997</accession>
<proteinExistence type="predicted"/>
<feature type="domain" description="VWFA" evidence="1">
    <location>
        <begin position="1"/>
        <end position="112"/>
    </location>
</feature>
<dbReference type="InterPro" id="IPR036465">
    <property type="entry name" value="vWFA_dom_sf"/>
</dbReference>
<dbReference type="InterPro" id="IPR002035">
    <property type="entry name" value="VWF_A"/>
</dbReference>
<organism evidence="2">
    <name type="scientific">Chromera velia CCMP2878</name>
    <dbReference type="NCBI Taxonomy" id="1169474"/>
    <lineage>
        <taxon>Eukaryota</taxon>
        <taxon>Sar</taxon>
        <taxon>Alveolata</taxon>
        <taxon>Colpodellida</taxon>
        <taxon>Chromeraceae</taxon>
        <taxon>Chromera</taxon>
    </lineage>
</organism>
<name>A0A0K6S997_9ALVE</name>
<evidence type="ECO:0000259" key="1">
    <source>
        <dbReference type="PROSITE" id="PS50234"/>
    </source>
</evidence>
<dbReference type="AlphaFoldDB" id="A0A0K6S997"/>
<dbReference type="Gene3D" id="3.40.50.410">
    <property type="entry name" value="von Willebrand factor, type A domain"/>
    <property type="match status" value="1"/>
</dbReference>
<dbReference type="VEuPathDB" id="CryptoDB:Cvel_29656"/>
<gene>
    <name evidence="2" type="ORF">Cvel_29656.t1</name>
</gene>
<reference evidence="2" key="1">
    <citation type="submission" date="2014-11" db="EMBL/GenBank/DDBJ databases">
        <title>Molecular phylogeny of cliff fern family Woodsiaceae with morphological implications.</title>
        <authorList>
            <person name="Shao Y.-Z."/>
            <person name="Wei R."/>
            <person name="Zhang X.-C."/>
        </authorList>
    </citation>
    <scope>NUCLEOTIDE SEQUENCE</scope>
</reference>